<comment type="pathway">
    <text evidence="3">Carbohydrate biosynthesis; gluconeogenesis.</text>
</comment>
<evidence type="ECO:0000256" key="7">
    <source>
        <dbReference type="ARBA" id="ARBA00022490"/>
    </source>
</evidence>
<dbReference type="SUPFAM" id="SSF53686">
    <property type="entry name" value="Tryptophan synthase beta subunit-like PLP-dependent enzymes"/>
    <property type="match status" value="1"/>
</dbReference>
<feature type="domain" description="Tryptophan synthase beta chain-like PALP" evidence="13">
    <location>
        <begin position="10"/>
        <end position="297"/>
    </location>
</feature>
<dbReference type="InterPro" id="IPR001926">
    <property type="entry name" value="TrpB-like_PALP"/>
</dbReference>
<evidence type="ECO:0000256" key="11">
    <source>
        <dbReference type="ARBA" id="ARBA00042605"/>
    </source>
</evidence>
<protein>
    <recommendedName>
        <fullName evidence="5">L-serine ammonia-lyase</fullName>
        <ecNumber evidence="5">4.3.1.17</ecNumber>
    </recommendedName>
    <alternativeName>
        <fullName evidence="10">L-serine deaminase</fullName>
    </alternativeName>
    <alternativeName>
        <fullName evidence="11">L-threonine dehydratase</fullName>
    </alternativeName>
</protein>
<dbReference type="AlphaFoldDB" id="H2XNN8"/>
<evidence type="ECO:0000256" key="8">
    <source>
        <dbReference type="ARBA" id="ARBA00022898"/>
    </source>
</evidence>
<keyword evidence="7" id="KW-0963">Cytoplasm</keyword>
<dbReference type="Gene3D" id="3.40.50.1100">
    <property type="match status" value="2"/>
</dbReference>
<evidence type="ECO:0000256" key="3">
    <source>
        <dbReference type="ARBA" id="ARBA00004742"/>
    </source>
</evidence>
<proteinExistence type="inferred from homology"/>
<keyword evidence="9" id="KW-0456">Lyase</keyword>
<dbReference type="GO" id="GO:0003941">
    <property type="term" value="F:L-serine ammonia-lyase activity"/>
    <property type="evidence" value="ECO:0000318"/>
    <property type="project" value="GO_Central"/>
</dbReference>
<evidence type="ECO:0000256" key="5">
    <source>
        <dbReference type="ARBA" id="ARBA00012093"/>
    </source>
</evidence>
<dbReference type="InterPro" id="IPR050147">
    <property type="entry name" value="Ser/Thr_Dehydratase"/>
</dbReference>
<evidence type="ECO:0000313" key="14">
    <source>
        <dbReference type="Ensembl" id="ENSCINP00000031271.1"/>
    </source>
</evidence>
<evidence type="ECO:0000256" key="2">
    <source>
        <dbReference type="ARBA" id="ARBA00004496"/>
    </source>
</evidence>
<accession>H2XNN8</accession>
<dbReference type="InterPro" id="IPR036052">
    <property type="entry name" value="TrpB-like_PALP_sf"/>
</dbReference>
<dbReference type="GO" id="GO:0005737">
    <property type="term" value="C:cytoplasm"/>
    <property type="evidence" value="ECO:0007669"/>
    <property type="project" value="UniProtKB-SubCell"/>
</dbReference>
<dbReference type="HOGENOM" id="CLU_021152_3_0_1"/>
<reference evidence="15" key="1">
    <citation type="journal article" date="2002" name="Science">
        <title>The draft genome of Ciona intestinalis: insights into chordate and vertebrate origins.</title>
        <authorList>
            <person name="Dehal P."/>
            <person name="Satou Y."/>
            <person name="Campbell R.K."/>
            <person name="Chapman J."/>
            <person name="Degnan B."/>
            <person name="De Tomaso A."/>
            <person name="Davidson B."/>
            <person name="Di Gregorio A."/>
            <person name="Gelpke M."/>
            <person name="Goodstein D.M."/>
            <person name="Harafuji N."/>
            <person name="Hastings K.E."/>
            <person name="Ho I."/>
            <person name="Hotta K."/>
            <person name="Huang W."/>
            <person name="Kawashima T."/>
            <person name="Lemaire P."/>
            <person name="Martinez D."/>
            <person name="Meinertzhagen I.A."/>
            <person name="Necula S."/>
            <person name="Nonaka M."/>
            <person name="Putnam N."/>
            <person name="Rash S."/>
            <person name="Saiga H."/>
            <person name="Satake M."/>
            <person name="Terry A."/>
            <person name="Yamada L."/>
            <person name="Wang H.G."/>
            <person name="Awazu S."/>
            <person name="Azumi K."/>
            <person name="Boore J."/>
            <person name="Branno M."/>
            <person name="Chin-Bow S."/>
            <person name="DeSantis R."/>
            <person name="Doyle S."/>
            <person name="Francino P."/>
            <person name="Keys D.N."/>
            <person name="Haga S."/>
            <person name="Hayashi H."/>
            <person name="Hino K."/>
            <person name="Imai K.S."/>
            <person name="Inaba K."/>
            <person name="Kano S."/>
            <person name="Kobayashi K."/>
            <person name="Kobayashi M."/>
            <person name="Lee B.I."/>
            <person name="Makabe K.W."/>
            <person name="Manohar C."/>
            <person name="Matassi G."/>
            <person name="Medina M."/>
            <person name="Mochizuki Y."/>
            <person name="Mount S."/>
            <person name="Morishita T."/>
            <person name="Miura S."/>
            <person name="Nakayama A."/>
            <person name="Nishizaka S."/>
            <person name="Nomoto H."/>
            <person name="Ohta F."/>
            <person name="Oishi K."/>
            <person name="Rigoutsos I."/>
            <person name="Sano M."/>
            <person name="Sasaki A."/>
            <person name="Sasakura Y."/>
            <person name="Shoguchi E."/>
            <person name="Shin-i T."/>
            <person name="Spagnuolo A."/>
            <person name="Stainier D."/>
            <person name="Suzuki M.M."/>
            <person name="Tassy O."/>
            <person name="Takatori N."/>
            <person name="Tokuoka M."/>
            <person name="Yagi K."/>
            <person name="Yoshizaki F."/>
            <person name="Wada S."/>
            <person name="Zhang C."/>
            <person name="Hyatt P.D."/>
            <person name="Larimer F."/>
            <person name="Detter C."/>
            <person name="Doggett N."/>
            <person name="Glavina T."/>
            <person name="Hawkins T."/>
            <person name="Richardson P."/>
            <person name="Lucas S."/>
            <person name="Kohara Y."/>
            <person name="Levine M."/>
            <person name="Satoh N."/>
            <person name="Rokhsar D.S."/>
        </authorList>
    </citation>
    <scope>NUCLEOTIDE SEQUENCE [LARGE SCALE GENOMIC DNA]</scope>
</reference>
<reference evidence="14" key="2">
    <citation type="submission" date="2025-08" db="UniProtKB">
        <authorList>
            <consortium name="Ensembl"/>
        </authorList>
    </citation>
    <scope>IDENTIFICATION</scope>
</reference>
<dbReference type="Ensembl" id="ENSCINT00000035359.1">
    <property type="protein sequence ID" value="ENSCINP00000031271.1"/>
    <property type="gene ID" value="ENSCING00000022604.1"/>
</dbReference>
<evidence type="ECO:0000256" key="6">
    <source>
        <dbReference type="ARBA" id="ARBA00022432"/>
    </source>
</evidence>
<comment type="catalytic activity">
    <reaction evidence="12">
        <text>L-serine = pyruvate + NH4(+)</text>
        <dbReference type="Rhea" id="RHEA:19169"/>
        <dbReference type="ChEBI" id="CHEBI:15361"/>
        <dbReference type="ChEBI" id="CHEBI:28938"/>
        <dbReference type="ChEBI" id="CHEBI:33384"/>
        <dbReference type="EC" id="4.3.1.17"/>
    </reaction>
</comment>
<evidence type="ECO:0000256" key="4">
    <source>
        <dbReference type="ARBA" id="ARBA00010869"/>
    </source>
</evidence>
<evidence type="ECO:0000256" key="12">
    <source>
        <dbReference type="ARBA" id="ARBA00049406"/>
    </source>
</evidence>
<organism evidence="14 15">
    <name type="scientific">Ciona intestinalis</name>
    <name type="common">Transparent sea squirt</name>
    <name type="synonym">Ascidia intestinalis</name>
    <dbReference type="NCBI Taxonomy" id="7719"/>
    <lineage>
        <taxon>Eukaryota</taxon>
        <taxon>Metazoa</taxon>
        <taxon>Chordata</taxon>
        <taxon>Tunicata</taxon>
        <taxon>Ascidiacea</taxon>
        <taxon>Phlebobranchia</taxon>
        <taxon>Cionidae</taxon>
        <taxon>Ciona</taxon>
    </lineage>
</organism>
<comment type="similarity">
    <text evidence="4">Belongs to the serine/threonine dehydratase family.</text>
</comment>
<reference evidence="14" key="3">
    <citation type="submission" date="2025-09" db="UniProtKB">
        <authorList>
            <consortium name="Ensembl"/>
        </authorList>
    </citation>
    <scope>IDENTIFICATION</scope>
</reference>
<sequence length="316" mass="33805">NMASETLYIAAPYKHSRALSKASGVEVWMKLENCQPSGSFKTRGISHMCVKHKNSPRFVCSSGGNAGLAAAYSGKQLGVPVTIFVPLTTTQLVIDKLKDEGADVVRGGAAWDECNQNALKFVEETGSVYIPPFEHPYIWEGNSSIIAELDSKPDLVICSVGGGGLMCGIVEGLVKRKWDDVPVLAVETHGSNSLYQAVQAGKQVTLPAITSIAITLGAKTIGKQAFELTKSHPIIPCLVSDEDVVKTISQFLDDEKILVEPACAASIAVLYNGKLKELASSNPKLGNVKKVVLVVCGGSGVTIEMLKNWKQMFNIK</sequence>
<dbReference type="Pfam" id="PF00291">
    <property type="entry name" value="PALP"/>
    <property type="match status" value="1"/>
</dbReference>
<dbReference type="GO" id="GO:0006565">
    <property type="term" value="P:L-serine catabolic process"/>
    <property type="evidence" value="ECO:0000318"/>
    <property type="project" value="GO_Central"/>
</dbReference>
<dbReference type="Proteomes" id="UP000008144">
    <property type="component" value="Unassembled WGS sequence"/>
</dbReference>
<evidence type="ECO:0000256" key="9">
    <source>
        <dbReference type="ARBA" id="ARBA00023239"/>
    </source>
</evidence>
<dbReference type="EC" id="4.3.1.17" evidence="5"/>
<keyword evidence="15" id="KW-1185">Reference proteome</keyword>
<dbReference type="STRING" id="7719.ENSCINP00000031271"/>
<name>H2XNN8_CIOIN</name>
<dbReference type="OMA" id="KCTIFLP"/>
<dbReference type="PANTHER" id="PTHR48078">
    <property type="entry name" value="THREONINE DEHYDRATASE, MITOCHONDRIAL-RELATED"/>
    <property type="match status" value="1"/>
</dbReference>
<dbReference type="PANTHER" id="PTHR48078:SF2">
    <property type="entry name" value="CATABOLIC L-SERINE_THREONINE DEHYDRATASE"/>
    <property type="match status" value="1"/>
</dbReference>
<dbReference type="GO" id="GO:0006094">
    <property type="term" value="P:gluconeogenesis"/>
    <property type="evidence" value="ECO:0007669"/>
    <property type="project" value="UniProtKB-KW"/>
</dbReference>
<dbReference type="FunFam" id="3.40.50.1100:FF:000040">
    <property type="entry name" value="L-serine dehydratase, putative"/>
    <property type="match status" value="1"/>
</dbReference>
<evidence type="ECO:0000256" key="10">
    <source>
        <dbReference type="ARBA" id="ARBA00041766"/>
    </source>
</evidence>
<evidence type="ECO:0000259" key="13">
    <source>
        <dbReference type="Pfam" id="PF00291"/>
    </source>
</evidence>
<evidence type="ECO:0000256" key="1">
    <source>
        <dbReference type="ARBA" id="ARBA00001933"/>
    </source>
</evidence>
<evidence type="ECO:0000313" key="15">
    <source>
        <dbReference type="Proteomes" id="UP000008144"/>
    </source>
</evidence>
<comment type="subcellular location">
    <subcellularLocation>
        <location evidence="2">Cytoplasm</location>
    </subcellularLocation>
</comment>
<comment type="cofactor">
    <cofactor evidence="1">
        <name>pyridoxal 5'-phosphate</name>
        <dbReference type="ChEBI" id="CHEBI:597326"/>
    </cofactor>
</comment>
<keyword evidence="6" id="KW-0312">Gluconeogenesis</keyword>
<dbReference type="InParanoid" id="H2XNN8"/>
<keyword evidence="8" id="KW-0663">Pyridoxal phosphate</keyword>
<dbReference type="GeneTree" id="ENSGT00940000174246"/>